<evidence type="ECO:0000313" key="9">
    <source>
        <dbReference type="Proteomes" id="UP000706039"/>
    </source>
</evidence>
<dbReference type="PANTHER" id="PTHR35005">
    <property type="entry name" value="3-DEHYDRO-SCYLLO-INOSOSE HYDROLASE"/>
    <property type="match status" value="1"/>
</dbReference>
<feature type="region of interest" description="Disordered" evidence="6">
    <location>
        <begin position="1"/>
        <end position="24"/>
    </location>
</feature>
<evidence type="ECO:0000256" key="7">
    <source>
        <dbReference type="SAM" id="SignalP"/>
    </source>
</evidence>
<keyword evidence="7" id="KW-0732">Signal</keyword>
<feature type="chain" id="PRO_5046583213" evidence="7">
    <location>
        <begin position="50"/>
        <end position="303"/>
    </location>
</feature>
<protein>
    <submittedName>
        <fullName evidence="8">Creatininase family protein</fullName>
    </submittedName>
</protein>
<evidence type="ECO:0000256" key="1">
    <source>
        <dbReference type="ARBA" id="ARBA00001947"/>
    </source>
</evidence>
<keyword evidence="3" id="KW-0378">Hydrolase</keyword>
<reference evidence="8 9" key="1">
    <citation type="submission" date="2021-08" db="EMBL/GenBank/DDBJ databases">
        <authorList>
            <person name="Tuo L."/>
        </authorList>
    </citation>
    <scope>NUCLEOTIDE SEQUENCE [LARGE SCALE GENOMIC DNA]</scope>
    <source>
        <strain evidence="8 9">JCM 31229</strain>
    </source>
</reference>
<dbReference type="SUPFAM" id="SSF102215">
    <property type="entry name" value="Creatininase"/>
    <property type="match status" value="1"/>
</dbReference>
<evidence type="ECO:0000256" key="4">
    <source>
        <dbReference type="ARBA" id="ARBA00022833"/>
    </source>
</evidence>
<proteinExistence type="inferred from homology"/>
<comment type="caution">
    <text evidence="8">The sequence shown here is derived from an EMBL/GenBank/DDBJ whole genome shotgun (WGS) entry which is preliminary data.</text>
</comment>
<dbReference type="Pfam" id="PF02633">
    <property type="entry name" value="Creatininase"/>
    <property type="match status" value="1"/>
</dbReference>
<dbReference type="PANTHER" id="PTHR35005:SF1">
    <property type="entry name" value="2-AMINO-5-FORMYLAMINO-6-RIBOSYLAMINOPYRIMIDIN-4(3H)-ONE 5'-MONOPHOSPHATE DEFORMYLASE"/>
    <property type="match status" value="1"/>
</dbReference>
<accession>A0ABS7PUV0</accession>
<name>A0ABS7PUV0_9SPHN</name>
<feature type="compositionally biased region" description="Basic residues" evidence="6">
    <location>
        <begin position="8"/>
        <end position="21"/>
    </location>
</feature>
<gene>
    <name evidence="8" type="ORF">K7G82_22690</name>
</gene>
<sequence length="303" mass="31801">MQTIIRRNPYRTKPHQGRSARKATPAGSAHLLAVAALLASQAVSGAAFAAGRGPGVFLEDMTTNEVRAKLDAGCPVGIIFSAGGEQTGPHVVLGKHIFRARAYGEAIARNLGDAIVAPVQPFAPNSSPRGDPHAAFAGSIGISTQTFIALNEEIARSLVDGGFRRVALLGDHGNGQKELRTLAAKLDGEYAGRGVRVFFVGGGYDRARRQIEAESMAAGIPAGGHGGLWDTAETLAAKPGSVRMKLLRAGDVSNGGNGRMNEEGFSGDPRRTTVALGKRYAAIRVRHATDELRTYLKDAGPCR</sequence>
<evidence type="ECO:0000313" key="8">
    <source>
        <dbReference type="EMBL" id="MBY8825127.1"/>
    </source>
</evidence>
<evidence type="ECO:0000256" key="3">
    <source>
        <dbReference type="ARBA" id="ARBA00022801"/>
    </source>
</evidence>
<dbReference type="InterPro" id="IPR003785">
    <property type="entry name" value="Creatininase/forma_Hydrolase"/>
</dbReference>
<dbReference type="EMBL" id="JAINVV010000011">
    <property type="protein sequence ID" value="MBY8825127.1"/>
    <property type="molecule type" value="Genomic_DNA"/>
</dbReference>
<evidence type="ECO:0000256" key="5">
    <source>
        <dbReference type="ARBA" id="ARBA00024029"/>
    </source>
</evidence>
<comment type="cofactor">
    <cofactor evidence="1">
        <name>Zn(2+)</name>
        <dbReference type="ChEBI" id="CHEBI:29105"/>
    </cofactor>
</comment>
<dbReference type="InterPro" id="IPR024087">
    <property type="entry name" value="Creatininase-like_sf"/>
</dbReference>
<keyword evidence="2" id="KW-0479">Metal-binding</keyword>
<evidence type="ECO:0000256" key="6">
    <source>
        <dbReference type="SAM" id="MobiDB-lite"/>
    </source>
</evidence>
<keyword evidence="9" id="KW-1185">Reference proteome</keyword>
<organism evidence="8 9">
    <name type="scientific">Sphingomonas colocasiae</name>
    <dbReference type="NCBI Taxonomy" id="1848973"/>
    <lineage>
        <taxon>Bacteria</taxon>
        <taxon>Pseudomonadati</taxon>
        <taxon>Pseudomonadota</taxon>
        <taxon>Alphaproteobacteria</taxon>
        <taxon>Sphingomonadales</taxon>
        <taxon>Sphingomonadaceae</taxon>
        <taxon>Sphingomonas</taxon>
    </lineage>
</organism>
<dbReference type="Gene3D" id="3.40.50.10310">
    <property type="entry name" value="Creatininase"/>
    <property type="match status" value="1"/>
</dbReference>
<evidence type="ECO:0000256" key="2">
    <source>
        <dbReference type="ARBA" id="ARBA00022723"/>
    </source>
</evidence>
<feature type="signal peptide" evidence="7">
    <location>
        <begin position="1"/>
        <end position="49"/>
    </location>
</feature>
<comment type="similarity">
    <text evidence="5">Belongs to the creatininase superfamily.</text>
</comment>
<dbReference type="RefSeq" id="WP_222992229.1">
    <property type="nucleotide sequence ID" value="NZ_JAINVV010000011.1"/>
</dbReference>
<keyword evidence="4" id="KW-0862">Zinc</keyword>
<dbReference type="Proteomes" id="UP000706039">
    <property type="component" value="Unassembled WGS sequence"/>
</dbReference>